<evidence type="ECO:0000313" key="1">
    <source>
        <dbReference type="EMBL" id="MBX09120.1"/>
    </source>
</evidence>
<dbReference type="AlphaFoldDB" id="A0A2P2KTR3"/>
<dbReference type="EMBL" id="GGEC01028636">
    <property type="protein sequence ID" value="MBX09120.1"/>
    <property type="molecule type" value="Transcribed_RNA"/>
</dbReference>
<protein>
    <submittedName>
        <fullName evidence="1">Uncharacterized protein LOC100805248</fullName>
    </submittedName>
</protein>
<organism evidence="1">
    <name type="scientific">Rhizophora mucronata</name>
    <name type="common">Asiatic mangrove</name>
    <dbReference type="NCBI Taxonomy" id="61149"/>
    <lineage>
        <taxon>Eukaryota</taxon>
        <taxon>Viridiplantae</taxon>
        <taxon>Streptophyta</taxon>
        <taxon>Embryophyta</taxon>
        <taxon>Tracheophyta</taxon>
        <taxon>Spermatophyta</taxon>
        <taxon>Magnoliopsida</taxon>
        <taxon>eudicotyledons</taxon>
        <taxon>Gunneridae</taxon>
        <taxon>Pentapetalae</taxon>
        <taxon>rosids</taxon>
        <taxon>fabids</taxon>
        <taxon>Malpighiales</taxon>
        <taxon>Rhizophoraceae</taxon>
        <taxon>Rhizophora</taxon>
    </lineage>
</organism>
<proteinExistence type="predicted"/>
<name>A0A2P2KTR3_RHIMU</name>
<reference evidence="1" key="1">
    <citation type="submission" date="2018-02" db="EMBL/GenBank/DDBJ databases">
        <title>Rhizophora mucronata_Transcriptome.</title>
        <authorList>
            <person name="Meera S.P."/>
            <person name="Sreeshan A."/>
            <person name="Augustine A."/>
        </authorList>
    </citation>
    <scope>NUCLEOTIDE SEQUENCE</scope>
    <source>
        <tissue evidence="1">Leaf</tissue>
    </source>
</reference>
<sequence>MQKQFISYTFYPARSVEHNASSTIFGICSKLSFQYLSKLLYKGFVQIYILASSCMTIEVNKEAFQVKCLPQDQ</sequence>
<accession>A0A2P2KTR3</accession>